<dbReference type="OrthoDB" id="9801773at2"/>
<dbReference type="InterPro" id="IPR001509">
    <property type="entry name" value="Epimerase_deHydtase"/>
</dbReference>
<dbReference type="PANTHER" id="PTHR11092">
    <property type="entry name" value="SUGAR NUCLEOTIDE EPIMERASE RELATED"/>
    <property type="match status" value="1"/>
</dbReference>
<dbReference type="PANTHER" id="PTHR11092:SF0">
    <property type="entry name" value="EPIMERASE FAMILY PROTEIN SDR39U1"/>
    <property type="match status" value="1"/>
</dbReference>
<dbReference type="CDD" id="cd05242">
    <property type="entry name" value="SDR_a8"/>
    <property type="match status" value="1"/>
</dbReference>
<dbReference type="Gene3D" id="3.40.50.720">
    <property type="entry name" value="NAD(P)-binding Rossmann-like Domain"/>
    <property type="match status" value="1"/>
</dbReference>
<protein>
    <submittedName>
        <fullName evidence="4">Epimerase</fullName>
    </submittedName>
</protein>
<dbReference type="EMBL" id="AP014545">
    <property type="protein sequence ID" value="BBB25965.1"/>
    <property type="molecule type" value="Genomic_DNA"/>
</dbReference>
<accession>A0A7R6SST5</accession>
<evidence type="ECO:0000256" key="1">
    <source>
        <dbReference type="ARBA" id="ARBA00009353"/>
    </source>
</evidence>
<dbReference type="Pfam" id="PF08338">
    <property type="entry name" value="DUF1731"/>
    <property type="match status" value="1"/>
</dbReference>
<dbReference type="AlphaFoldDB" id="A0A7R6SST5"/>
<gene>
    <name evidence="4" type="ORF">AMJAP_1370</name>
</gene>
<dbReference type="Pfam" id="PF01370">
    <property type="entry name" value="Epimerase"/>
    <property type="match status" value="1"/>
</dbReference>
<dbReference type="SUPFAM" id="SSF51735">
    <property type="entry name" value="NAD(P)-binding Rossmann-fold domains"/>
    <property type="match status" value="1"/>
</dbReference>
<dbReference type="KEGG" id="ajp:AMJAP_1370"/>
<dbReference type="InterPro" id="IPR010099">
    <property type="entry name" value="SDR39U1"/>
</dbReference>
<comment type="similarity">
    <text evidence="1">Belongs to the NAD(P)-dependent epimerase/dehydratase family. SDR39U1 subfamily.</text>
</comment>
<reference evidence="4 5" key="1">
    <citation type="journal article" date="2008" name="Int. J. Syst. Evol. Microbiol.">
        <title>Amphritea japonica sp. nov. and Amphritea balenae sp. nov., isolated from the sediment adjacent to sperm whale carcasses off Kagoshima, Japan.</title>
        <authorList>
            <person name="Miyazaki M."/>
            <person name="Nogi Y."/>
            <person name="Fujiwara Y."/>
            <person name="Kawato M."/>
            <person name="Nagahama T."/>
            <person name="Kubokawa K."/>
            <person name="Horikoshi K."/>
        </authorList>
    </citation>
    <scope>NUCLEOTIDE SEQUENCE [LARGE SCALE GENOMIC DNA]</scope>
    <source>
        <strain evidence="4 5">ATCC BAA-1530</strain>
    </source>
</reference>
<dbReference type="InterPro" id="IPR013549">
    <property type="entry name" value="DUF1731"/>
</dbReference>
<evidence type="ECO:0000259" key="3">
    <source>
        <dbReference type="Pfam" id="PF08338"/>
    </source>
</evidence>
<name>A0A7R6SST5_9GAMM</name>
<feature type="domain" description="DUF1731" evidence="3">
    <location>
        <begin position="252"/>
        <end position="297"/>
    </location>
</feature>
<evidence type="ECO:0000259" key="2">
    <source>
        <dbReference type="Pfam" id="PF01370"/>
    </source>
</evidence>
<evidence type="ECO:0000313" key="4">
    <source>
        <dbReference type="EMBL" id="BBB25965.1"/>
    </source>
</evidence>
<evidence type="ECO:0000313" key="5">
    <source>
        <dbReference type="Proteomes" id="UP000595663"/>
    </source>
</evidence>
<organism evidence="4 5">
    <name type="scientific">Amphritea japonica ATCC BAA-1530</name>
    <dbReference type="NCBI Taxonomy" id="1278309"/>
    <lineage>
        <taxon>Bacteria</taxon>
        <taxon>Pseudomonadati</taxon>
        <taxon>Pseudomonadota</taxon>
        <taxon>Gammaproteobacteria</taxon>
        <taxon>Oceanospirillales</taxon>
        <taxon>Oceanospirillaceae</taxon>
        <taxon>Amphritea</taxon>
    </lineage>
</organism>
<dbReference type="NCBIfam" id="TIGR01777">
    <property type="entry name" value="yfcH"/>
    <property type="match status" value="1"/>
</dbReference>
<keyword evidence="5" id="KW-1185">Reference proteome</keyword>
<dbReference type="InterPro" id="IPR036291">
    <property type="entry name" value="NAD(P)-bd_dom_sf"/>
</dbReference>
<dbReference type="Proteomes" id="UP000595663">
    <property type="component" value="Chromosome"/>
</dbReference>
<sequence>MDMKVLISGATGFIGRHLVPRLLEHSHELVVWSRSESKARGLFGDSIKVITDLSQIDSGDHIEGIINLAGEGIADKRWSDERKQLLLESRIETTAALVDLVKRLECNPDVLISGSAIGYYGCRSDDLELNERGEVVDDYTHQLCKQWETTALKAQAFGVRVCLIRTGIVLGEGGALSKMLPAFRLGLGGPIARGTQWMSWIHIDDQVEIINMMLSQLQFAGAYNLTAPGAVTNEEFTRELASAINRPAWFRVPAAMLELLLGDGSELLIRGQRVYPERLLEANYKFAFPDLASALHQVLEPSD</sequence>
<feature type="domain" description="NAD-dependent epimerase/dehydratase" evidence="2">
    <location>
        <begin position="5"/>
        <end position="224"/>
    </location>
</feature>
<proteinExistence type="inferred from homology"/>